<dbReference type="InterPro" id="IPR052901">
    <property type="entry name" value="Bact_TGase-like"/>
</dbReference>
<dbReference type="InterPro" id="IPR038765">
    <property type="entry name" value="Papain-like_cys_pep_sf"/>
</dbReference>
<dbReference type="Pfam" id="PF11992">
    <property type="entry name" value="TgpA_N"/>
    <property type="match status" value="1"/>
</dbReference>
<evidence type="ECO:0000256" key="1">
    <source>
        <dbReference type="SAM" id="MobiDB-lite"/>
    </source>
</evidence>
<dbReference type="Proteomes" id="UP000318693">
    <property type="component" value="Unassembled WGS sequence"/>
</dbReference>
<protein>
    <submittedName>
        <fullName evidence="4">Transglutaminase domain-containing protein</fullName>
    </submittedName>
</protein>
<evidence type="ECO:0000259" key="3">
    <source>
        <dbReference type="SMART" id="SM00460"/>
    </source>
</evidence>
<dbReference type="Gene3D" id="3.10.620.30">
    <property type="match status" value="1"/>
</dbReference>
<evidence type="ECO:0000313" key="4">
    <source>
        <dbReference type="EMBL" id="TRW42736.1"/>
    </source>
</evidence>
<feature type="non-terminal residue" evidence="4">
    <location>
        <position position="582"/>
    </location>
</feature>
<dbReference type="InterPro" id="IPR021878">
    <property type="entry name" value="TgpA_N"/>
</dbReference>
<dbReference type="PANTHER" id="PTHR42736:SF1">
    <property type="entry name" value="PROTEIN-GLUTAMINE GAMMA-GLUTAMYLTRANSFERASE"/>
    <property type="match status" value="1"/>
</dbReference>
<reference evidence="4 5" key="1">
    <citation type="submission" date="2019-07" db="EMBL/GenBank/DDBJ databases">
        <title>Georgenia wutianyii sp. nov. and Georgenia *** sp. nov. isolated from plateau pika (Ochotona curzoniae) in the Qinghai-Tibet plateau of China.</title>
        <authorList>
            <person name="Tian Z."/>
        </authorList>
    </citation>
    <scope>NUCLEOTIDE SEQUENCE [LARGE SCALE GENOMIC DNA]</scope>
    <source>
        <strain evidence="4 5">Z446</strain>
    </source>
</reference>
<dbReference type="EMBL" id="VJXR01000154">
    <property type="protein sequence ID" value="TRW42736.1"/>
    <property type="molecule type" value="Genomic_DNA"/>
</dbReference>
<comment type="caution">
    <text evidence="4">The sequence shown here is derived from an EMBL/GenBank/DDBJ whole genome shotgun (WGS) entry which is preliminary data.</text>
</comment>
<dbReference type="RefSeq" id="WP_143420236.1">
    <property type="nucleotide sequence ID" value="NZ_VJXR01000154.1"/>
</dbReference>
<evidence type="ECO:0000256" key="2">
    <source>
        <dbReference type="SAM" id="Phobius"/>
    </source>
</evidence>
<dbReference type="AlphaFoldDB" id="A0A552WJ36"/>
<feature type="region of interest" description="Disordered" evidence="1">
    <location>
        <begin position="530"/>
        <end position="552"/>
    </location>
</feature>
<accession>A0A552WJ36</accession>
<proteinExistence type="predicted"/>
<dbReference type="Pfam" id="PF01841">
    <property type="entry name" value="Transglut_core"/>
    <property type="match status" value="1"/>
</dbReference>
<sequence length="582" mass="58823">MPGAALPRLRHVVDPALAGLATVAAGWSLLRVVGDPRWIGPFVAAAVAVVAAGSIGRSRAWGAAPTAGAQAAAAALVTCWLLLPDHTWFGLPRPSAMSAAARLLEDGAWTARRQAAPLPATDGVVLLLVAVLIGLAVAVHAVAVSYESPALAGVPLAVVCLAAAPNDGGPLPAAFFLAPAAAWLLMLGHGTARPGEAPVSRGRGRTGAVWLAGAVTVAATAVPLLAPQAPRSTPPAVDTATGGTFTGSLDLAANLPDRSQAPILRVHADEAEPPPLKVAGSTRFVDGRWLVGPTRGVDEFAPTPPPAGAEEHTLEVTRNALPRPRLALPEPLAGADVPAGWGVDSLGVARVQDPVTTYTATYYTYGSTLPAGVGRPGAPGDVGPDLLAVDEEAYDRVTTLATDLAGDATNQVELAMAIQQHLRSPAYTYSRELADPGPGSPDPLTSFLDSRQGYCVQFATAMVMLARALDIPARLAVGFAIGDVGNDGVHTVVLADSHAWPELYINGLGWTRFEPTPGVGGDVPLYYVPAGGDDPGPVPGSRATAPPTQTVPDAAAAPTEATARAAGGTAALGLAVAVGAGA</sequence>
<gene>
    <name evidence="4" type="ORF">FJ693_20335</name>
</gene>
<keyword evidence="2" id="KW-0472">Membrane</keyword>
<evidence type="ECO:0000313" key="5">
    <source>
        <dbReference type="Proteomes" id="UP000318693"/>
    </source>
</evidence>
<feature type="transmembrane region" description="Helical" evidence="2">
    <location>
        <begin position="38"/>
        <end position="56"/>
    </location>
</feature>
<organism evidence="4 5">
    <name type="scientific">Georgenia yuyongxinii</name>
    <dbReference type="NCBI Taxonomy" id="2589797"/>
    <lineage>
        <taxon>Bacteria</taxon>
        <taxon>Bacillati</taxon>
        <taxon>Actinomycetota</taxon>
        <taxon>Actinomycetes</taxon>
        <taxon>Micrococcales</taxon>
        <taxon>Bogoriellaceae</taxon>
        <taxon>Georgenia</taxon>
    </lineage>
</organism>
<dbReference type="InterPro" id="IPR002931">
    <property type="entry name" value="Transglutaminase-like"/>
</dbReference>
<feature type="transmembrane region" description="Helical" evidence="2">
    <location>
        <begin position="208"/>
        <end position="226"/>
    </location>
</feature>
<feature type="transmembrane region" description="Helical" evidence="2">
    <location>
        <begin position="63"/>
        <end position="83"/>
    </location>
</feature>
<feature type="transmembrane region" description="Helical" evidence="2">
    <location>
        <begin position="171"/>
        <end position="188"/>
    </location>
</feature>
<keyword evidence="2" id="KW-0812">Transmembrane</keyword>
<dbReference type="SMART" id="SM00460">
    <property type="entry name" value="TGc"/>
    <property type="match status" value="1"/>
</dbReference>
<name>A0A552WJ36_9MICO</name>
<keyword evidence="5" id="KW-1185">Reference proteome</keyword>
<keyword evidence="2" id="KW-1133">Transmembrane helix</keyword>
<dbReference type="PANTHER" id="PTHR42736">
    <property type="entry name" value="PROTEIN-GLUTAMINE GAMMA-GLUTAMYLTRANSFERASE"/>
    <property type="match status" value="1"/>
</dbReference>
<dbReference type="SUPFAM" id="SSF54001">
    <property type="entry name" value="Cysteine proteinases"/>
    <property type="match status" value="1"/>
</dbReference>
<feature type="transmembrane region" description="Helical" evidence="2">
    <location>
        <begin position="123"/>
        <end position="142"/>
    </location>
</feature>
<feature type="domain" description="Transglutaminase-like" evidence="3">
    <location>
        <begin position="447"/>
        <end position="517"/>
    </location>
</feature>
<feature type="transmembrane region" description="Helical" evidence="2">
    <location>
        <begin position="12"/>
        <end position="32"/>
    </location>
</feature>